<evidence type="ECO:0000256" key="3">
    <source>
        <dbReference type="SAM" id="MobiDB-lite"/>
    </source>
</evidence>
<protein>
    <recommendedName>
        <fullName evidence="6">Calcium-binding protein</fullName>
    </recommendedName>
</protein>
<dbReference type="PANTHER" id="PTHR38340">
    <property type="entry name" value="S-LAYER PROTEIN"/>
    <property type="match status" value="1"/>
</dbReference>
<evidence type="ECO:0008006" key="6">
    <source>
        <dbReference type="Google" id="ProtNLM"/>
    </source>
</evidence>
<dbReference type="RefSeq" id="WP_100162754.1">
    <property type="nucleotide sequence ID" value="NZ_PGTB01000042.1"/>
</dbReference>
<dbReference type="GO" id="GO:0005576">
    <property type="term" value="C:extracellular region"/>
    <property type="evidence" value="ECO:0007669"/>
    <property type="project" value="UniProtKB-SubCell"/>
</dbReference>
<name>A0A2M8J106_9RHOB</name>
<dbReference type="EMBL" id="PGTB01000042">
    <property type="protein sequence ID" value="PJE36452.1"/>
    <property type="molecule type" value="Genomic_DNA"/>
</dbReference>
<dbReference type="SUPFAM" id="SSF51120">
    <property type="entry name" value="beta-Roll"/>
    <property type="match status" value="1"/>
</dbReference>
<dbReference type="InterPro" id="IPR011049">
    <property type="entry name" value="Serralysin-like_metalloprot_C"/>
</dbReference>
<keyword evidence="5" id="KW-1185">Reference proteome</keyword>
<gene>
    <name evidence="4" type="ORF">CVM52_12095</name>
</gene>
<dbReference type="GO" id="GO:0005509">
    <property type="term" value="F:calcium ion binding"/>
    <property type="evidence" value="ECO:0007669"/>
    <property type="project" value="InterPro"/>
</dbReference>
<dbReference type="PANTHER" id="PTHR38340:SF1">
    <property type="entry name" value="S-LAYER PROTEIN"/>
    <property type="match status" value="1"/>
</dbReference>
<dbReference type="PROSITE" id="PS00330">
    <property type="entry name" value="HEMOLYSIN_CALCIUM"/>
    <property type="match status" value="2"/>
</dbReference>
<dbReference type="OrthoDB" id="419320at2"/>
<sequence length="559" mass="59569">MARLSGKEVRLAPDILEIEDIVGLNNGRFAVSGKDTGGTLDQQGLVWWFNRDGDLIGSQVLVEAGERLRQFSDLSAGGGLNVMTARMIRPEVFDATDPVLVQKLSPTGSGPDREMLDGTEVLPLVAPSIEPWGKGHVLTQAHDGPSALDYGFDLVRLNARGQERFSTYVAIEGTNLPLQSTDQAEMVNGGLAVVADYSNTAGAVWLWMLNGKGDVTSSQRIDRLGAYVGSTGTIATGSQVEVLARGDVLVTWDEGEMLARRFDSEGNPLGTEIVIAERTEATEDLKILALEDGGFIATWLKIAPHPILAQSGRTVMMREFDATGNPVGKAREVTGFAEGSSDPVLVRDGSDGANLIWHNRFWDGIGDSRDFVPFAVMQGIRSDWTPGVTRVGDGGRDVLQGGRQDDLLEGKGGKDTLNGGGGDDDLRGGSGNDVLRGQRGRDVIEGGAGHDTLTGASGNDILAGGTGNDVLRGGGGRDTFVFRDVTGHDVIVDFDDTRDIIRFEGDLFAGGPDQQRPEIVETGGDTVISIRNQDATITLQGVIDLDYDINFLSGTILIY</sequence>
<dbReference type="Pfam" id="PF00353">
    <property type="entry name" value="HemolysinCabind"/>
    <property type="match status" value="2"/>
</dbReference>
<evidence type="ECO:0000313" key="5">
    <source>
        <dbReference type="Proteomes" id="UP000231553"/>
    </source>
</evidence>
<dbReference type="InterPro" id="IPR018511">
    <property type="entry name" value="Hemolysin-typ_Ca-bd_CS"/>
</dbReference>
<accession>A0A2M8J106</accession>
<comment type="subcellular location">
    <subcellularLocation>
        <location evidence="1">Secreted</location>
    </subcellularLocation>
</comment>
<keyword evidence="2" id="KW-0964">Secreted</keyword>
<dbReference type="InterPro" id="IPR050557">
    <property type="entry name" value="RTX_toxin/Mannuronan_C5-epim"/>
</dbReference>
<dbReference type="PRINTS" id="PR00313">
    <property type="entry name" value="CABNDNGRPT"/>
</dbReference>
<dbReference type="Proteomes" id="UP000231553">
    <property type="component" value="Unassembled WGS sequence"/>
</dbReference>
<proteinExistence type="predicted"/>
<reference evidence="4 5" key="1">
    <citation type="journal article" date="2018" name="Int. J. Syst. Evol. Microbiol.">
        <title>Pseudooceanicola lipolyticus sp. nov., a marine alphaproteobacterium, reclassification of Oceanicola flagellatus as Pseudooceanicola flagellatus comb. nov. and emended description of the genus Pseudooceanicola.</title>
        <authorList>
            <person name="Huang M.-M."/>
            <person name="Guo L.-L."/>
            <person name="Wu Y.-H."/>
            <person name="Lai Q.-L."/>
            <person name="Shao Z.-Z."/>
            <person name="Wang C.-S."/>
            <person name="Wu M."/>
            <person name="Xu X.-W."/>
        </authorList>
    </citation>
    <scope>NUCLEOTIDE SEQUENCE [LARGE SCALE GENOMIC DNA]</scope>
    <source>
        <strain evidence="4 5">157</strain>
    </source>
</reference>
<evidence type="ECO:0000313" key="4">
    <source>
        <dbReference type="EMBL" id="PJE36452.1"/>
    </source>
</evidence>
<dbReference type="InterPro" id="IPR001343">
    <property type="entry name" value="Hemolysn_Ca-bd"/>
</dbReference>
<comment type="caution">
    <text evidence="4">The sequence shown here is derived from an EMBL/GenBank/DDBJ whole genome shotgun (WGS) entry which is preliminary data.</text>
</comment>
<evidence type="ECO:0000256" key="1">
    <source>
        <dbReference type="ARBA" id="ARBA00004613"/>
    </source>
</evidence>
<evidence type="ECO:0000256" key="2">
    <source>
        <dbReference type="ARBA" id="ARBA00022525"/>
    </source>
</evidence>
<feature type="region of interest" description="Disordered" evidence="3">
    <location>
        <begin position="391"/>
        <end position="437"/>
    </location>
</feature>
<organism evidence="4 5">
    <name type="scientific">Pseudooceanicola lipolyticus</name>
    <dbReference type="NCBI Taxonomy" id="2029104"/>
    <lineage>
        <taxon>Bacteria</taxon>
        <taxon>Pseudomonadati</taxon>
        <taxon>Pseudomonadota</taxon>
        <taxon>Alphaproteobacteria</taxon>
        <taxon>Rhodobacterales</taxon>
        <taxon>Paracoccaceae</taxon>
        <taxon>Pseudooceanicola</taxon>
    </lineage>
</organism>
<dbReference type="AlphaFoldDB" id="A0A2M8J106"/>
<dbReference type="Gene3D" id="2.150.10.10">
    <property type="entry name" value="Serralysin-like metalloprotease, C-terminal"/>
    <property type="match status" value="2"/>
</dbReference>
<feature type="compositionally biased region" description="Basic and acidic residues" evidence="3">
    <location>
        <begin position="403"/>
        <end position="414"/>
    </location>
</feature>